<dbReference type="AlphaFoldDB" id="A0A1N7NGY1"/>
<organism evidence="2 3">
    <name type="scientific">Chryseobacterium gambrini</name>
    <dbReference type="NCBI Taxonomy" id="373672"/>
    <lineage>
        <taxon>Bacteria</taxon>
        <taxon>Pseudomonadati</taxon>
        <taxon>Bacteroidota</taxon>
        <taxon>Flavobacteriia</taxon>
        <taxon>Flavobacteriales</taxon>
        <taxon>Weeksellaceae</taxon>
        <taxon>Chryseobacterium group</taxon>
        <taxon>Chryseobacterium</taxon>
    </lineage>
</organism>
<proteinExistence type="predicted"/>
<dbReference type="Proteomes" id="UP000185781">
    <property type="component" value="Unassembled WGS sequence"/>
</dbReference>
<name>A0A1N7NGY1_9FLAO</name>
<keyword evidence="1" id="KW-1133">Transmembrane helix</keyword>
<dbReference type="OrthoDB" id="6400838at2"/>
<keyword evidence="1" id="KW-0812">Transmembrane</keyword>
<gene>
    <name evidence="2" type="ORF">SAMN05421785_104267</name>
</gene>
<dbReference type="RefSeq" id="WP_076392444.1">
    <property type="nucleotide sequence ID" value="NZ_FTOV01000004.1"/>
</dbReference>
<keyword evidence="1" id="KW-0472">Membrane</keyword>
<evidence type="ECO:0000313" key="2">
    <source>
        <dbReference type="EMBL" id="SIS97596.1"/>
    </source>
</evidence>
<dbReference type="EMBL" id="FTOV01000004">
    <property type="protein sequence ID" value="SIS97596.1"/>
    <property type="molecule type" value="Genomic_DNA"/>
</dbReference>
<reference evidence="2 3" key="1">
    <citation type="submission" date="2017-01" db="EMBL/GenBank/DDBJ databases">
        <authorList>
            <person name="Mah S.A."/>
            <person name="Swanson W.J."/>
            <person name="Moy G.W."/>
            <person name="Vacquier V.D."/>
        </authorList>
    </citation>
    <scope>NUCLEOTIDE SEQUENCE [LARGE SCALE GENOMIC DNA]</scope>
    <source>
        <strain evidence="2 3">DSM 18014</strain>
    </source>
</reference>
<evidence type="ECO:0000256" key="1">
    <source>
        <dbReference type="SAM" id="Phobius"/>
    </source>
</evidence>
<sequence length="161" mass="19145">MKYLPFEHLIYQTNLSEKEVIVKLSDYMQTKRNRFKFNGNPTKEYEGFINGNSFEINRIIKNRNSFLPQITGTIQRNNNETQIEVKMRLDWTVFGFLLFWCSLVIFFLIMTLTQSEISTDILLPFFMLLFAYLLTMLGFKIESKRSKKDLEKMLAAKIIKK</sequence>
<feature type="transmembrane region" description="Helical" evidence="1">
    <location>
        <begin position="121"/>
        <end position="139"/>
    </location>
</feature>
<dbReference type="STRING" id="373672.SAMN05421785_104267"/>
<feature type="transmembrane region" description="Helical" evidence="1">
    <location>
        <begin position="91"/>
        <end position="109"/>
    </location>
</feature>
<protein>
    <submittedName>
        <fullName evidence="2">Uncharacterized protein</fullName>
    </submittedName>
</protein>
<accession>A0A1N7NGY1</accession>
<evidence type="ECO:0000313" key="3">
    <source>
        <dbReference type="Proteomes" id="UP000185781"/>
    </source>
</evidence>